<keyword evidence="5" id="KW-0067">ATP-binding</keyword>
<dbReference type="Pfam" id="PF07714">
    <property type="entry name" value="PK_Tyr_Ser-Thr"/>
    <property type="match status" value="1"/>
</dbReference>
<protein>
    <recommendedName>
        <fullName evidence="7">Protein kinase domain-containing protein</fullName>
    </recommendedName>
</protein>
<keyword evidence="3" id="KW-0547">Nucleotide-binding</keyword>
<name>A0AAD4XPD1_9MAGN</name>
<feature type="domain" description="Protein kinase" evidence="7">
    <location>
        <begin position="54"/>
        <end position="148"/>
    </location>
</feature>
<dbReference type="Proteomes" id="UP001202328">
    <property type="component" value="Unassembled WGS sequence"/>
</dbReference>
<dbReference type="GO" id="GO:0004674">
    <property type="term" value="F:protein serine/threonine kinase activity"/>
    <property type="evidence" value="ECO:0007669"/>
    <property type="project" value="UniProtKB-KW"/>
</dbReference>
<evidence type="ECO:0000256" key="4">
    <source>
        <dbReference type="ARBA" id="ARBA00022777"/>
    </source>
</evidence>
<dbReference type="Gene3D" id="3.30.200.20">
    <property type="entry name" value="Phosphorylase Kinase, domain 1"/>
    <property type="match status" value="1"/>
</dbReference>
<evidence type="ECO:0000256" key="5">
    <source>
        <dbReference type="ARBA" id="ARBA00022840"/>
    </source>
</evidence>
<dbReference type="GO" id="GO:0005524">
    <property type="term" value="F:ATP binding"/>
    <property type="evidence" value="ECO:0007669"/>
    <property type="project" value="UniProtKB-KW"/>
</dbReference>
<accession>A0AAD4XPD1</accession>
<evidence type="ECO:0000313" key="8">
    <source>
        <dbReference type="EMBL" id="KAI3928522.1"/>
    </source>
</evidence>
<dbReference type="PROSITE" id="PS50011">
    <property type="entry name" value="PROTEIN_KINASE_DOM"/>
    <property type="match status" value="1"/>
</dbReference>
<evidence type="ECO:0000256" key="2">
    <source>
        <dbReference type="ARBA" id="ARBA00022679"/>
    </source>
</evidence>
<proteinExistence type="predicted"/>
<evidence type="ECO:0000259" key="7">
    <source>
        <dbReference type="PROSITE" id="PS50011"/>
    </source>
</evidence>
<dbReference type="EMBL" id="JAJJMB010007708">
    <property type="protein sequence ID" value="KAI3928522.1"/>
    <property type="molecule type" value="Genomic_DNA"/>
</dbReference>
<keyword evidence="1" id="KW-0723">Serine/threonine-protein kinase</keyword>
<keyword evidence="2" id="KW-0808">Transferase</keyword>
<gene>
    <name evidence="8" type="ORF">MKW98_024123</name>
</gene>
<feature type="compositionally biased region" description="Basic and acidic residues" evidence="6">
    <location>
        <begin position="1"/>
        <end position="20"/>
    </location>
</feature>
<dbReference type="SUPFAM" id="SSF56112">
    <property type="entry name" value="Protein kinase-like (PK-like)"/>
    <property type="match status" value="1"/>
</dbReference>
<dbReference type="InterPro" id="IPR001245">
    <property type="entry name" value="Ser-Thr/Tyr_kinase_cat_dom"/>
</dbReference>
<comment type="caution">
    <text evidence="8">The sequence shown here is derived from an EMBL/GenBank/DDBJ whole genome shotgun (WGS) entry which is preliminary data.</text>
</comment>
<keyword evidence="9" id="KW-1185">Reference proteome</keyword>
<organism evidence="8 9">
    <name type="scientific">Papaver atlanticum</name>
    <dbReference type="NCBI Taxonomy" id="357466"/>
    <lineage>
        <taxon>Eukaryota</taxon>
        <taxon>Viridiplantae</taxon>
        <taxon>Streptophyta</taxon>
        <taxon>Embryophyta</taxon>
        <taxon>Tracheophyta</taxon>
        <taxon>Spermatophyta</taxon>
        <taxon>Magnoliopsida</taxon>
        <taxon>Ranunculales</taxon>
        <taxon>Papaveraceae</taxon>
        <taxon>Papaveroideae</taxon>
        <taxon>Papaver</taxon>
    </lineage>
</organism>
<evidence type="ECO:0000313" key="9">
    <source>
        <dbReference type="Proteomes" id="UP001202328"/>
    </source>
</evidence>
<sequence length="148" mass="16568">MKSLKLDWGSHCESSDREDGTQGVRADQSESPQYVVANARILKLRELIAATDKFNQEHFLGEGRLGRVYKGILKDGQKVAVKKLTMNTQQGRAEFRAEIQMLSGLEHSNIVKLIGYHDKGDVLFIVYEFMPSQSAGSSFICMKSARSL</sequence>
<dbReference type="PANTHER" id="PTHR47989:SF47">
    <property type="entry name" value="SERINE_THREONINE-PROTEIN KINASE PBL28-RELATED"/>
    <property type="match status" value="1"/>
</dbReference>
<dbReference type="InterPro" id="IPR000719">
    <property type="entry name" value="Prot_kinase_dom"/>
</dbReference>
<dbReference type="AlphaFoldDB" id="A0AAD4XPD1"/>
<dbReference type="FunFam" id="3.30.200.20:FF:000039">
    <property type="entry name" value="receptor-like protein kinase FERONIA"/>
    <property type="match status" value="1"/>
</dbReference>
<evidence type="ECO:0000256" key="3">
    <source>
        <dbReference type="ARBA" id="ARBA00022741"/>
    </source>
</evidence>
<reference evidence="8" key="1">
    <citation type="submission" date="2022-04" db="EMBL/GenBank/DDBJ databases">
        <title>A functionally conserved STORR gene fusion in Papaver species that diverged 16.8 million years ago.</title>
        <authorList>
            <person name="Catania T."/>
        </authorList>
    </citation>
    <scope>NUCLEOTIDE SEQUENCE</scope>
    <source>
        <strain evidence="8">S-188037</strain>
    </source>
</reference>
<keyword evidence="4" id="KW-0418">Kinase</keyword>
<feature type="region of interest" description="Disordered" evidence="6">
    <location>
        <begin position="1"/>
        <end position="29"/>
    </location>
</feature>
<evidence type="ECO:0000256" key="1">
    <source>
        <dbReference type="ARBA" id="ARBA00022527"/>
    </source>
</evidence>
<dbReference type="InterPro" id="IPR011009">
    <property type="entry name" value="Kinase-like_dom_sf"/>
</dbReference>
<evidence type="ECO:0000256" key="6">
    <source>
        <dbReference type="SAM" id="MobiDB-lite"/>
    </source>
</evidence>
<dbReference type="PANTHER" id="PTHR47989">
    <property type="entry name" value="OS01G0750732 PROTEIN"/>
    <property type="match status" value="1"/>
</dbReference>